<dbReference type="EMBL" id="CP010951">
    <property type="protein sequence ID" value="AMO21728.1"/>
    <property type="molecule type" value="Genomic_DNA"/>
</dbReference>
<dbReference type="SUPFAM" id="SSF53335">
    <property type="entry name" value="S-adenosyl-L-methionine-dependent methyltransferases"/>
    <property type="match status" value="1"/>
</dbReference>
<dbReference type="Pfam" id="PF13649">
    <property type="entry name" value="Methyltransf_25"/>
    <property type="match status" value="1"/>
</dbReference>
<accession>A0A127JNZ5</accession>
<evidence type="ECO:0000259" key="3">
    <source>
        <dbReference type="Pfam" id="PF13649"/>
    </source>
</evidence>
<keyword evidence="2" id="KW-0808">Transferase</keyword>
<dbReference type="Gene3D" id="3.40.50.150">
    <property type="entry name" value="Vaccinia Virus protein VP39"/>
    <property type="match status" value="1"/>
</dbReference>
<keyword evidence="5" id="KW-1185">Reference proteome</keyword>
<evidence type="ECO:0000313" key="4">
    <source>
        <dbReference type="EMBL" id="AMO21728.1"/>
    </source>
</evidence>
<evidence type="ECO:0000256" key="1">
    <source>
        <dbReference type="ARBA" id="ARBA00022603"/>
    </source>
</evidence>
<dbReference type="PANTHER" id="PTHR43861:SF1">
    <property type="entry name" value="TRANS-ACONITATE 2-METHYLTRANSFERASE"/>
    <property type="match status" value="1"/>
</dbReference>
<dbReference type="Proteomes" id="UP000070433">
    <property type="component" value="Chromosome"/>
</dbReference>
<organism evidence="4 5">
    <name type="scientific">Ramlibacter tataouinensis</name>
    <dbReference type="NCBI Taxonomy" id="94132"/>
    <lineage>
        <taxon>Bacteria</taxon>
        <taxon>Pseudomonadati</taxon>
        <taxon>Pseudomonadota</taxon>
        <taxon>Betaproteobacteria</taxon>
        <taxon>Burkholderiales</taxon>
        <taxon>Comamonadaceae</taxon>
        <taxon>Ramlibacter</taxon>
    </lineage>
</organism>
<reference evidence="4 5" key="1">
    <citation type="journal article" date="2014" name="Int. J. Syst. Evol. Microbiol.">
        <title>Ramlibacter solisilvae sp. nov., isolated from forest soil, and emended description of the genus Ramlibacter.</title>
        <authorList>
            <person name="Lee H.J."/>
            <person name="Lee S.H."/>
            <person name="Lee S.S."/>
            <person name="Lee J.S."/>
            <person name="Kim Y."/>
            <person name="Kim S.C."/>
            <person name="Jeon C.O."/>
        </authorList>
    </citation>
    <scope>NUCLEOTIDE SEQUENCE [LARGE SCALE GENOMIC DNA]</scope>
    <source>
        <strain evidence="4 5">5-10</strain>
    </source>
</reference>
<evidence type="ECO:0000256" key="2">
    <source>
        <dbReference type="ARBA" id="ARBA00022679"/>
    </source>
</evidence>
<dbReference type="AlphaFoldDB" id="A0A127JNZ5"/>
<dbReference type="PANTHER" id="PTHR43861">
    <property type="entry name" value="TRANS-ACONITATE 2-METHYLTRANSFERASE-RELATED"/>
    <property type="match status" value="1"/>
</dbReference>
<dbReference type="RefSeq" id="WP_061495283.1">
    <property type="nucleotide sequence ID" value="NZ_CP010951.1"/>
</dbReference>
<proteinExistence type="predicted"/>
<gene>
    <name evidence="4" type="ORF">UC35_01130</name>
</gene>
<dbReference type="InterPro" id="IPR029063">
    <property type="entry name" value="SAM-dependent_MTases_sf"/>
</dbReference>
<keyword evidence="1" id="KW-0489">Methyltransferase</keyword>
<dbReference type="InterPro" id="IPR041698">
    <property type="entry name" value="Methyltransf_25"/>
</dbReference>
<sequence>MPKAPASGRAPGRSVAQAQYRQRAPHYDAELLVFEPVRAHAIALLGLRPGEQVLDVGCGTGLSFDGLRSRVGPRGRITGIEQCPEMLARAEARVAACHWGNVELVEAAASEAEFQGLADAALFHFTHDILRHEPSLDNVLAHLKPGARVVAVGLQWAPPWAWAANGFVMAAAMYSVSRLDGLVRPWELLAARLEDVEVESTGFGAIFLLRGLHAPRAH</sequence>
<dbReference type="GO" id="GO:0008168">
    <property type="term" value="F:methyltransferase activity"/>
    <property type="evidence" value="ECO:0007669"/>
    <property type="project" value="UniProtKB-KW"/>
</dbReference>
<protein>
    <recommendedName>
        <fullName evidence="3">Methyltransferase domain-containing protein</fullName>
    </recommendedName>
</protein>
<feature type="domain" description="Methyltransferase" evidence="3">
    <location>
        <begin position="53"/>
        <end position="146"/>
    </location>
</feature>
<dbReference type="OrthoDB" id="9808140at2"/>
<dbReference type="GO" id="GO:0032259">
    <property type="term" value="P:methylation"/>
    <property type="evidence" value="ECO:0007669"/>
    <property type="project" value="UniProtKB-KW"/>
</dbReference>
<evidence type="ECO:0000313" key="5">
    <source>
        <dbReference type="Proteomes" id="UP000070433"/>
    </source>
</evidence>
<name>A0A127JNZ5_9BURK</name>
<dbReference type="CDD" id="cd02440">
    <property type="entry name" value="AdoMet_MTases"/>
    <property type="match status" value="1"/>
</dbReference>